<sequence length="366" mass="39559">MVELSGDQGGGAPGGASRSPPTELVSVQYLRAAAALGVVVWHAQGQMGLKETIVLQAGIEVFFIISGYVMWLILSRRPVSPMTFLKKRLIRVVPLYWVLTSLMVVLLLVAPQLLQSARFDPAHIIASYLFVAWPNPAEGAGLKPVMIPGWTLNYEMFFYLALAATLPLAARRRAPILLGFLGLLGAASLLPLPPIAHFYASPFMLEFALGILLALGLERLPEPWKRQGPYGVITGCSLLFIGGLLIDPQNHARLLAFALPATLLIAGLVCWETHGRLPALPWLKRIGDASYPLYMIHPVLLSAMAQAWRAAGLTILSPWLFVAAGVVVTSLVGWVLHVTLERPLLAAFSPARKTAGRPATPPLIVS</sequence>
<proteinExistence type="predicted"/>
<dbReference type="Pfam" id="PF01757">
    <property type="entry name" value="Acyl_transf_3"/>
    <property type="match status" value="1"/>
</dbReference>
<dbReference type="InterPro" id="IPR002656">
    <property type="entry name" value="Acyl_transf_3_dom"/>
</dbReference>
<protein>
    <submittedName>
        <fullName evidence="4">Acyltransferase</fullName>
    </submittedName>
</protein>
<feature type="transmembrane region" description="Helical" evidence="2">
    <location>
        <begin position="252"/>
        <end position="271"/>
    </location>
</feature>
<evidence type="ECO:0000256" key="2">
    <source>
        <dbReference type="SAM" id="Phobius"/>
    </source>
</evidence>
<evidence type="ECO:0000259" key="3">
    <source>
        <dbReference type="Pfam" id="PF01757"/>
    </source>
</evidence>
<keyword evidence="4" id="KW-0808">Transferase</keyword>
<keyword evidence="2" id="KW-0472">Membrane</keyword>
<keyword evidence="2" id="KW-1133">Transmembrane helix</keyword>
<feature type="transmembrane region" description="Helical" evidence="2">
    <location>
        <begin position="152"/>
        <end position="169"/>
    </location>
</feature>
<keyword evidence="2" id="KW-0812">Transmembrane</keyword>
<dbReference type="Proteomes" id="UP000663918">
    <property type="component" value="Chromosome"/>
</dbReference>
<feature type="region of interest" description="Disordered" evidence="1">
    <location>
        <begin position="1"/>
        <end position="21"/>
    </location>
</feature>
<dbReference type="GO" id="GO:0016020">
    <property type="term" value="C:membrane"/>
    <property type="evidence" value="ECO:0007669"/>
    <property type="project" value="TreeGrafter"/>
</dbReference>
<accession>A0A975GVU9</accession>
<keyword evidence="4" id="KW-0012">Acyltransferase</keyword>
<reference evidence="4" key="1">
    <citation type="submission" date="2020-09" db="EMBL/GenBank/DDBJ databases">
        <title>Brevundimonas sp. LVF2 isolated from a puddle in Goettingen, Germany.</title>
        <authorList>
            <person name="Friedrich I."/>
            <person name="Klassen A."/>
            <person name="Hannes N."/>
            <person name="Schneider D."/>
            <person name="Hertel R."/>
            <person name="Daniel R."/>
        </authorList>
    </citation>
    <scope>NUCLEOTIDE SEQUENCE</scope>
    <source>
        <strain evidence="4">LVF2</strain>
    </source>
</reference>
<dbReference type="RefSeq" id="WP_207871017.1">
    <property type="nucleotide sequence ID" value="NZ_CP062222.1"/>
</dbReference>
<gene>
    <name evidence="4" type="ORF">IFJ75_02620</name>
</gene>
<feature type="transmembrane region" description="Helical" evidence="2">
    <location>
        <begin position="229"/>
        <end position="246"/>
    </location>
</feature>
<dbReference type="EMBL" id="CP062222">
    <property type="protein sequence ID" value="QTC91842.1"/>
    <property type="molecule type" value="Genomic_DNA"/>
</dbReference>
<dbReference type="InterPro" id="IPR050879">
    <property type="entry name" value="Acyltransferase_3"/>
</dbReference>
<feature type="domain" description="Acyltransferase 3" evidence="3">
    <location>
        <begin position="26"/>
        <end position="337"/>
    </location>
</feature>
<feature type="transmembrane region" description="Helical" evidence="2">
    <location>
        <begin position="53"/>
        <end position="74"/>
    </location>
</feature>
<evidence type="ECO:0000313" key="5">
    <source>
        <dbReference type="Proteomes" id="UP000663918"/>
    </source>
</evidence>
<evidence type="ECO:0000313" key="4">
    <source>
        <dbReference type="EMBL" id="QTC91842.1"/>
    </source>
</evidence>
<dbReference type="KEGG" id="bgoe:IFJ75_02620"/>
<feature type="transmembrane region" description="Helical" evidence="2">
    <location>
        <begin position="315"/>
        <end position="336"/>
    </location>
</feature>
<keyword evidence="5" id="KW-1185">Reference proteome</keyword>
<name>A0A975GVU9_9CAUL</name>
<dbReference type="GO" id="GO:0016747">
    <property type="term" value="F:acyltransferase activity, transferring groups other than amino-acyl groups"/>
    <property type="evidence" value="ECO:0007669"/>
    <property type="project" value="InterPro"/>
</dbReference>
<dbReference type="GO" id="GO:0000271">
    <property type="term" value="P:polysaccharide biosynthetic process"/>
    <property type="evidence" value="ECO:0007669"/>
    <property type="project" value="TreeGrafter"/>
</dbReference>
<dbReference type="PANTHER" id="PTHR23028">
    <property type="entry name" value="ACETYLTRANSFERASE"/>
    <property type="match status" value="1"/>
</dbReference>
<feature type="transmembrane region" description="Helical" evidence="2">
    <location>
        <begin position="95"/>
        <end position="114"/>
    </location>
</feature>
<feature type="transmembrane region" description="Helical" evidence="2">
    <location>
        <begin position="176"/>
        <end position="192"/>
    </location>
</feature>
<dbReference type="PANTHER" id="PTHR23028:SF131">
    <property type="entry name" value="BLR2367 PROTEIN"/>
    <property type="match status" value="1"/>
</dbReference>
<organism evidence="4 5">
    <name type="scientific">Brevundimonas goettingensis</name>
    <dbReference type="NCBI Taxonomy" id="2774190"/>
    <lineage>
        <taxon>Bacteria</taxon>
        <taxon>Pseudomonadati</taxon>
        <taxon>Pseudomonadota</taxon>
        <taxon>Alphaproteobacteria</taxon>
        <taxon>Caulobacterales</taxon>
        <taxon>Caulobacteraceae</taxon>
        <taxon>Brevundimonas</taxon>
    </lineage>
</organism>
<evidence type="ECO:0000256" key="1">
    <source>
        <dbReference type="SAM" id="MobiDB-lite"/>
    </source>
</evidence>
<dbReference type="AlphaFoldDB" id="A0A975GVU9"/>